<evidence type="ECO:0000313" key="1">
    <source>
        <dbReference type="EMBL" id="EME48637.1"/>
    </source>
</evidence>
<evidence type="ECO:0000313" key="2">
    <source>
        <dbReference type="Proteomes" id="UP000016933"/>
    </source>
</evidence>
<reference evidence="1 2" key="2">
    <citation type="journal article" date="2012" name="PLoS Pathog.">
        <title>Diverse lifestyles and strategies of plant pathogenesis encoded in the genomes of eighteen Dothideomycetes fungi.</title>
        <authorList>
            <person name="Ohm R.A."/>
            <person name="Feau N."/>
            <person name="Henrissat B."/>
            <person name="Schoch C.L."/>
            <person name="Horwitz B.A."/>
            <person name="Barry K.W."/>
            <person name="Condon B.J."/>
            <person name="Copeland A.C."/>
            <person name="Dhillon B."/>
            <person name="Glaser F."/>
            <person name="Hesse C.N."/>
            <person name="Kosti I."/>
            <person name="LaButti K."/>
            <person name="Lindquist E.A."/>
            <person name="Lucas S."/>
            <person name="Salamov A.A."/>
            <person name="Bradshaw R.E."/>
            <person name="Ciuffetti L."/>
            <person name="Hamelin R.C."/>
            <person name="Kema G.H.J."/>
            <person name="Lawrence C."/>
            <person name="Scott J.A."/>
            <person name="Spatafora J.W."/>
            <person name="Turgeon B.G."/>
            <person name="de Wit P.J.G.M."/>
            <person name="Zhong S."/>
            <person name="Goodwin S.B."/>
            <person name="Grigoriev I.V."/>
        </authorList>
    </citation>
    <scope>NUCLEOTIDE SEQUENCE [LARGE SCALE GENOMIC DNA]</scope>
    <source>
        <strain evidence="2">NZE10 / CBS 128990</strain>
    </source>
</reference>
<dbReference type="Proteomes" id="UP000016933">
    <property type="component" value="Unassembled WGS sequence"/>
</dbReference>
<accession>N1PYZ4</accession>
<proteinExistence type="predicted"/>
<protein>
    <submittedName>
        <fullName evidence="1">Uncharacterized protein</fullName>
    </submittedName>
</protein>
<sequence length="113" mass="12361">MPGSICQICGERLCGSDLYSNPAMHFCIGLDGPAIVQTTSFVPKCLDSDCEEEFHVVEKKMPPPLAQPKAALSTHNPEDLEEIGRLHMEIEHLRQMLPKLATTPPAKPAVIKA</sequence>
<dbReference type="OMA" id="ICGERLC"/>
<dbReference type="AlphaFoldDB" id="N1PYZ4"/>
<dbReference type="EMBL" id="KB446535">
    <property type="protein sequence ID" value="EME48637.1"/>
    <property type="molecule type" value="Genomic_DNA"/>
</dbReference>
<reference evidence="2" key="1">
    <citation type="journal article" date="2012" name="PLoS Genet.">
        <title>The genomes of the fungal plant pathogens Cladosporium fulvum and Dothistroma septosporum reveal adaptation to different hosts and lifestyles but also signatures of common ancestry.</title>
        <authorList>
            <person name="de Wit P.J.G.M."/>
            <person name="van der Burgt A."/>
            <person name="Oekmen B."/>
            <person name="Stergiopoulos I."/>
            <person name="Abd-Elsalam K.A."/>
            <person name="Aerts A.L."/>
            <person name="Bahkali A.H."/>
            <person name="Beenen H.G."/>
            <person name="Chettri P."/>
            <person name="Cox M.P."/>
            <person name="Datema E."/>
            <person name="de Vries R.P."/>
            <person name="Dhillon B."/>
            <person name="Ganley A.R."/>
            <person name="Griffiths S.A."/>
            <person name="Guo Y."/>
            <person name="Hamelin R.C."/>
            <person name="Henrissat B."/>
            <person name="Kabir M.S."/>
            <person name="Jashni M.K."/>
            <person name="Kema G."/>
            <person name="Klaubauf S."/>
            <person name="Lapidus A."/>
            <person name="Levasseur A."/>
            <person name="Lindquist E."/>
            <person name="Mehrabi R."/>
            <person name="Ohm R.A."/>
            <person name="Owen T.J."/>
            <person name="Salamov A."/>
            <person name="Schwelm A."/>
            <person name="Schijlen E."/>
            <person name="Sun H."/>
            <person name="van den Burg H.A."/>
            <person name="van Ham R.C.H.J."/>
            <person name="Zhang S."/>
            <person name="Goodwin S.B."/>
            <person name="Grigoriev I.V."/>
            <person name="Collemare J."/>
            <person name="Bradshaw R.E."/>
        </authorList>
    </citation>
    <scope>NUCLEOTIDE SEQUENCE [LARGE SCALE GENOMIC DNA]</scope>
    <source>
        <strain evidence="2">NZE10 / CBS 128990</strain>
    </source>
</reference>
<gene>
    <name evidence="1" type="ORF">DOTSEDRAFT_67620</name>
</gene>
<organism evidence="1 2">
    <name type="scientific">Dothistroma septosporum (strain NZE10 / CBS 128990)</name>
    <name type="common">Red band needle blight fungus</name>
    <name type="synonym">Mycosphaerella pini</name>
    <dbReference type="NCBI Taxonomy" id="675120"/>
    <lineage>
        <taxon>Eukaryota</taxon>
        <taxon>Fungi</taxon>
        <taxon>Dikarya</taxon>
        <taxon>Ascomycota</taxon>
        <taxon>Pezizomycotina</taxon>
        <taxon>Dothideomycetes</taxon>
        <taxon>Dothideomycetidae</taxon>
        <taxon>Mycosphaerellales</taxon>
        <taxon>Mycosphaerellaceae</taxon>
        <taxon>Dothistroma</taxon>
    </lineage>
</organism>
<dbReference type="OrthoDB" id="3627150at2759"/>
<name>N1PYZ4_DOTSN</name>
<dbReference type="HOGENOM" id="CLU_2133442_0_0_1"/>
<keyword evidence="2" id="KW-1185">Reference proteome</keyword>